<dbReference type="PANTHER" id="PTHR16469">
    <property type="entry name" value="UBIQUITIN-ASSOCIATED AND SH3 DOMAIN-CONTAINING BA-RELATED"/>
    <property type="match status" value="1"/>
</dbReference>
<reference evidence="2" key="1">
    <citation type="journal article" date="2023" name="Mol. Phylogenet. Evol.">
        <title>Genome-scale phylogeny and comparative genomics of the fungal order Sordariales.</title>
        <authorList>
            <person name="Hensen N."/>
            <person name="Bonometti L."/>
            <person name="Westerberg I."/>
            <person name="Brannstrom I.O."/>
            <person name="Guillou S."/>
            <person name="Cros-Aarteil S."/>
            <person name="Calhoun S."/>
            <person name="Haridas S."/>
            <person name="Kuo A."/>
            <person name="Mondo S."/>
            <person name="Pangilinan J."/>
            <person name="Riley R."/>
            <person name="LaButti K."/>
            <person name="Andreopoulos B."/>
            <person name="Lipzen A."/>
            <person name="Chen C."/>
            <person name="Yan M."/>
            <person name="Daum C."/>
            <person name="Ng V."/>
            <person name="Clum A."/>
            <person name="Steindorff A."/>
            <person name="Ohm R.A."/>
            <person name="Martin F."/>
            <person name="Silar P."/>
            <person name="Natvig D.O."/>
            <person name="Lalanne C."/>
            <person name="Gautier V."/>
            <person name="Ament-Velasquez S.L."/>
            <person name="Kruys A."/>
            <person name="Hutchinson M.I."/>
            <person name="Powell A.J."/>
            <person name="Barry K."/>
            <person name="Miller A.N."/>
            <person name="Grigoriev I.V."/>
            <person name="Debuchy R."/>
            <person name="Gladieux P."/>
            <person name="Hiltunen Thoren M."/>
            <person name="Johannesson H."/>
        </authorList>
    </citation>
    <scope>NUCLEOTIDE SEQUENCE</scope>
    <source>
        <strain evidence="2">PSN293</strain>
    </source>
</reference>
<dbReference type="EMBL" id="MU858291">
    <property type="protein sequence ID" value="KAK4207496.1"/>
    <property type="molecule type" value="Genomic_DNA"/>
</dbReference>
<dbReference type="CDD" id="cd07040">
    <property type="entry name" value="HP"/>
    <property type="match status" value="1"/>
</dbReference>
<name>A0AAN6XXH6_9PEZI</name>
<keyword evidence="3" id="KW-1185">Reference proteome</keyword>
<evidence type="ECO:0000256" key="1">
    <source>
        <dbReference type="PIRSR" id="PIRSR613078-2"/>
    </source>
</evidence>
<dbReference type="PANTHER" id="PTHR16469:SF51">
    <property type="entry name" value="TRANSCRIPTION FACTOR TAU 55 KDA SUBUNIT"/>
    <property type="match status" value="1"/>
</dbReference>
<dbReference type="AlphaFoldDB" id="A0AAN6XXH6"/>
<protein>
    <submittedName>
        <fullName evidence="2">Histidine phosphatase superfamily</fullName>
    </submittedName>
</protein>
<dbReference type="SUPFAM" id="SSF53254">
    <property type="entry name" value="Phosphoglycerate mutase-like"/>
    <property type="match status" value="1"/>
</dbReference>
<dbReference type="Gene3D" id="3.40.50.1240">
    <property type="entry name" value="Phosphoglycerate mutase-like"/>
    <property type="match status" value="1"/>
</dbReference>
<accession>A0AAN6XXH6</accession>
<dbReference type="InterPro" id="IPR029033">
    <property type="entry name" value="His_PPase_superfam"/>
</dbReference>
<evidence type="ECO:0000313" key="3">
    <source>
        <dbReference type="Proteomes" id="UP001301769"/>
    </source>
</evidence>
<evidence type="ECO:0000313" key="2">
    <source>
        <dbReference type="EMBL" id="KAK4207496.1"/>
    </source>
</evidence>
<dbReference type="InterPro" id="IPR013078">
    <property type="entry name" value="His_Pase_superF_clade-1"/>
</dbReference>
<reference evidence="2" key="2">
    <citation type="submission" date="2023-05" db="EMBL/GenBank/DDBJ databases">
        <authorList>
            <consortium name="Lawrence Berkeley National Laboratory"/>
            <person name="Steindorff A."/>
            <person name="Hensen N."/>
            <person name="Bonometti L."/>
            <person name="Westerberg I."/>
            <person name="Brannstrom I.O."/>
            <person name="Guillou S."/>
            <person name="Cros-Aarteil S."/>
            <person name="Calhoun S."/>
            <person name="Haridas S."/>
            <person name="Kuo A."/>
            <person name="Mondo S."/>
            <person name="Pangilinan J."/>
            <person name="Riley R."/>
            <person name="Labutti K."/>
            <person name="Andreopoulos B."/>
            <person name="Lipzen A."/>
            <person name="Chen C."/>
            <person name="Yanf M."/>
            <person name="Daum C."/>
            <person name="Ng V."/>
            <person name="Clum A."/>
            <person name="Ohm R."/>
            <person name="Martin F."/>
            <person name="Silar P."/>
            <person name="Natvig D."/>
            <person name="Lalanne C."/>
            <person name="Gautier V."/>
            <person name="Ament-Velasquez S.L."/>
            <person name="Kruys A."/>
            <person name="Hutchinson M.I."/>
            <person name="Powell A.J."/>
            <person name="Barry K."/>
            <person name="Miller A.N."/>
            <person name="Grigoriev I.V."/>
            <person name="Debuchy R."/>
            <person name="Gladieux P."/>
            <person name="Thoren M.H."/>
            <person name="Johannesson H."/>
        </authorList>
    </citation>
    <scope>NUCLEOTIDE SEQUENCE</scope>
    <source>
        <strain evidence="2">PSN293</strain>
    </source>
</reference>
<organism evidence="2 3">
    <name type="scientific">Rhypophila decipiens</name>
    <dbReference type="NCBI Taxonomy" id="261697"/>
    <lineage>
        <taxon>Eukaryota</taxon>
        <taxon>Fungi</taxon>
        <taxon>Dikarya</taxon>
        <taxon>Ascomycota</taxon>
        <taxon>Pezizomycotina</taxon>
        <taxon>Sordariomycetes</taxon>
        <taxon>Sordariomycetidae</taxon>
        <taxon>Sordariales</taxon>
        <taxon>Naviculisporaceae</taxon>
        <taxon>Rhypophila</taxon>
    </lineage>
</organism>
<proteinExistence type="predicted"/>
<comment type="caution">
    <text evidence="2">The sequence shown here is derived from an EMBL/GenBank/DDBJ whole genome shotgun (WGS) entry which is preliminary data.</text>
</comment>
<sequence>MVVKRILITRHGFRANWAGEQPPADAARYPDIPLSIHGEKQAAELRDYLKGSNQAIDLVVSSPFVRCVQTVEPVASNLNLDIWPEWYGKNRNGAEDSQPAPLHLLHDIFPAVTASYETIEVPNPDGEGIADLYDRSERVLSALISRLDEDLRKPRTVLICTHAATFVALCRVLAGQRPEDPTMTDFVPYTTCLTVFERNKSPGSPVGSWVCTQNGDCSFLSAGRQRGWRFSGKESFDSKVPKHGVDAGTGLGVVVED</sequence>
<dbReference type="SMART" id="SM00855">
    <property type="entry name" value="PGAM"/>
    <property type="match status" value="1"/>
</dbReference>
<gene>
    <name evidence="2" type="ORF">QBC37DRAFT_455434</name>
</gene>
<dbReference type="InterPro" id="IPR051710">
    <property type="entry name" value="Phosphatase_SH3-domain"/>
</dbReference>
<dbReference type="Pfam" id="PF00300">
    <property type="entry name" value="His_Phos_1"/>
    <property type="match status" value="1"/>
</dbReference>
<feature type="binding site" evidence="1">
    <location>
        <position position="66"/>
    </location>
    <ligand>
        <name>substrate</name>
    </ligand>
</feature>
<dbReference type="Proteomes" id="UP001301769">
    <property type="component" value="Unassembled WGS sequence"/>
</dbReference>